<dbReference type="EMBL" id="JBHUEY010000001">
    <property type="protein sequence ID" value="MFD1782815.1"/>
    <property type="molecule type" value="Genomic_DNA"/>
</dbReference>
<reference evidence="2" key="1">
    <citation type="journal article" date="2019" name="Int. J. Syst. Evol. Microbiol.">
        <title>The Global Catalogue of Microorganisms (GCM) 10K type strain sequencing project: providing services to taxonomists for standard genome sequencing and annotation.</title>
        <authorList>
            <consortium name="The Broad Institute Genomics Platform"/>
            <consortium name="The Broad Institute Genome Sequencing Center for Infectious Disease"/>
            <person name="Wu L."/>
            <person name="Ma J."/>
        </authorList>
    </citation>
    <scope>NUCLEOTIDE SEQUENCE [LARGE SCALE GENOMIC DNA]</scope>
    <source>
        <strain evidence="2">DFY28</strain>
    </source>
</reference>
<gene>
    <name evidence="1" type="ORF">ACFSC0_05375</name>
</gene>
<evidence type="ECO:0000313" key="2">
    <source>
        <dbReference type="Proteomes" id="UP001597237"/>
    </source>
</evidence>
<organism evidence="1 2">
    <name type="scientific">Phenylobacterium terrae</name>
    <dbReference type="NCBI Taxonomy" id="2665495"/>
    <lineage>
        <taxon>Bacteria</taxon>
        <taxon>Pseudomonadati</taxon>
        <taxon>Pseudomonadota</taxon>
        <taxon>Alphaproteobacteria</taxon>
        <taxon>Caulobacterales</taxon>
        <taxon>Caulobacteraceae</taxon>
        <taxon>Phenylobacterium</taxon>
    </lineage>
</organism>
<dbReference type="Proteomes" id="UP001597237">
    <property type="component" value="Unassembled WGS sequence"/>
</dbReference>
<sequence>MSVRIELEPIYGWGWFDGDIAMAVPERFHLLLDEASGAAARGRTVAPASSLDGRAVELALRGLHGDSAHVGLRIAPHITGFAAVSRRELEAAGLELPAG</sequence>
<proteinExistence type="predicted"/>
<evidence type="ECO:0000313" key="1">
    <source>
        <dbReference type="EMBL" id="MFD1782815.1"/>
    </source>
</evidence>
<keyword evidence="2" id="KW-1185">Reference proteome</keyword>
<accession>A0ABW4N0U7</accession>
<dbReference type="RefSeq" id="WP_377282654.1">
    <property type="nucleotide sequence ID" value="NZ_JBHRSI010000007.1"/>
</dbReference>
<comment type="caution">
    <text evidence="1">The sequence shown here is derived from an EMBL/GenBank/DDBJ whole genome shotgun (WGS) entry which is preliminary data.</text>
</comment>
<protein>
    <submittedName>
        <fullName evidence="1">Uncharacterized protein</fullName>
    </submittedName>
</protein>
<name>A0ABW4N0U7_9CAUL</name>